<evidence type="ECO:0000259" key="1">
    <source>
        <dbReference type="Pfam" id="PF09699"/>
    </source>
</evidence>
<dbReference type="SUPFAM" id="SSF48695">
    <property type="entry name" value="Multiheme cytochromes"/>
    <property type="match status" value="1"/>
</dbReference>
<name>A0A3B0U3B1_9ZZZZ</name>
<reference evidence="2" key="1">
    <citation type="submission" date="2018-06" db="EMBL/GenBank/DDBJ databases">
        <authorList>
            <person name="Zhirakovskaya E."/>
        </authorList>
    </citation>
    <scope>NUCLEOTIDE SEQUENCE</scope>
</reference>
<dbReference type="InterPro" id="IPR036280">
    <property type="entry name" value="Multihaem_cyt_sf"/>
</dbReference>
<proteinExistence type="predicted"/>
<gene>
    <name evidence="2" type="ORF">MNBD_BACTEROID01-1755</name>
</gene>
<organism evidence="2">
    <name type="scientific">hydrothermal vent metagenome</name>
    <dbReference type="NCBI Taxonomy" id="652676"/>
    <lineage>
        <taxon>unclassified sequences</taxon>
        <taxon>metagenomes</taxon>
        <taxon>ecological metagenomes</taxon>
    </lineage>
</organism>
<sequence>MKFFIILCINVFVLLFLTVSGTNRQSNPHYLGSRSLDGDNSCLLCHVNDGSNLKKDNSPLWDQNEKQIFFDIYTSSTMDALPGQPSGTSKLCLTCHDGSMAAVSHGSNGIMPGNLSNSSADLSNDHPISFEYSTALAMSDRGLFDPSITSSGLGGTIAEDLLENGNMECLSCHNVHFDLADSESNYLRMSNRGSKLCLTCHNK</sequence>
<feature type="domain" description="Doubled CXXCH motif" evidence="1">
    <location>
        <begin position="167"/>
        <end position="203"/>
    </location>
</feature>
<protein>
    <submittedName>
        <fullName evidence="2">Cytochrome c family protein</fullName>
    </submittedName>
</protein>
<accession>A0A3B0U3B1</accession>
<dbReference type="Pfam" id="PF09699">
    <property type="entry name" value="Paired_CXXCH_1"/>
    <property type="match status" value="1"/>
</dbReference>
<dbReference type="AlphaFoldDB" id="A0A3B0U3B1"/>
<dbReference type="EMBL" id="UOEP01000134">
    <property type="protein sequence ID" value="VAW21072.1"/>
    <property type="molecule type" value="Genomic_DNA"/>
</dbReference>
<evidence type="ECO:0000313" key="2">
    <source>
        <dbReference type="EMBL" id="VAW21072.1"/>
    </source>
</evidence>
<dbReference type="InterPro" id="IPR010177">
    <property type="entry name" value="Paired_CXXCH_1"/>
</dbReference>